<protein>
    <submittedName>
        <fullName evidence="3">P-loop NTPase</fullName>
    </submittedName>
</protein>
<dbReference type="PANTHER" id="PTHR43384:SF10">
    <property type="entry name" value="ATPASE INVOLVED IN CHROMOSOME PARTITIONING, PARA_MIND FAMILY"/>
    <property type="match status" value="1"/>
</dbReference>
<dbReference type="InterPro" id="IPR027417">
    <property type="entry name" value="P-loop_NTPase"/>
</dbReference>
<gene>
    <name evidence="3" type="ORF">ACFQFD_14090</name>
</gene>
<feature type="compositionally biased region" description="Basic and acidic residues" evidence="1">
    <location>
        <begin position="285"/>
        <end position="295"/>
    </location>
</feature>
<evidence type="ECO:0000313" key="3">
    <source>
        <dbReference type="EMBL" id="MFC6787082.1"/>
    </source>
</evidence>
<reference evidence="3 4" key="1">
    <citation type="journal article" date="2019" name="Int. J. Syst. Evol. Microbiol.">
        <title>The Global Catalogue of Microorganisms (GCM) 10K type strain sequencing project: providing services to taxonomists for standard genome sequencing and annotation.</title>
        <authorList>
            <consortium name="The Broad Institute Genomics Platform"/>
            <consortium name="The Broad Institute Genome Sequencing Center for Infectious Disease"/>
            <person name="Wu L."/>
            <person name="Ma J."/>
        </authorList>
    </citation>
    <scope>NUCLEOTIDE SEQUENCE [LARGE SCALE GENOMIC DNA]</scope>
    <source>
        <strain evidence="3 4">SYNS20</strain>
    </source>
</reference>
<feature type="region of interest" description="Disordered" evidence="1">
    <location>
        <begin position="259"/>
        <end position="305"/>
    </location>
</feature>
<dbReference type="InterPro" id="IPR002586">
    <property type="entry name" value="CobQ/CobB/MinD/ParA_Nub-bd_dom"/>
</dbReference>
<keyword evidence="4" id="KW-1185">Reference proteome</keyword>
<evidence type="ECO:0000256" key="1">
    <source>
        <dbReference type="SAM" id="MobiDB-lite"/>
    </source>
</evidence>
<dbReference type="AlphaFoldDB" id="A0ABD5TCC3"/>
<comment type="caution">
    <text evidence="3">The sequence shown here is derived from an EMBL/GenBank/DDBJ whole genome shotgun (WGS) entry which is preliminary data.</text>
</comment>
<dbReference type="GeneID" id="81210192"/>
<proteinExistence type="predicted"/>
<accession>A0ABD5TCC3</accession>
<dbReference type="PANTHER" id="PTHR43384">
    <property type="entry name" value="SEPTUM SITE-DETERMINING PROTEIN MIND HOMOLOG, CHLOROPLASTIC-RELATED"/>
    <property type="match status" value="1"/>
</dbReference>
<dbReference type="Gene3D" id="3.40.50.300">
    <property type="entry name" value="P-loop containing nucleotide triphosphate hydrolases"/>
    <property type="match status" value="1"/>
</dbReference>
<dbReference type="EMBL" id="JBHSWX010000012">
    <property type="protein sequence ID" value="MFC6787082.1"/>
    <property type="molecule type" value="Genomic_DNA"/>
</dbReference>
<evidence type="ECO:0000313" key="4">
    <source>
        <dbReference type="Proteomes" id="UP001596443"/>
    </source>
</evidence>
<name>A0ABD5TCC3_9EURY</name>
<organism evidence="3 4">
    <name type="scientific">Halobaculum halobium</name>
    <dbReference type="NCBI Taxonomy" id="3032281"/>
    <lineage>
        <taxon>Archaea</taxon>
        <taxon>Methanobacteriati</taxon>
        <taxon>Methanobacteriota</taxon>
        <taxon>Stenosarchaea group</taxon>
        <taxon>Halobacteria</taxon>
        <taxon>Halobacteriales</taxon>
        <taxon>Haloferacaceae</taxon>
        <taxon>Halobaculum</taxon>
    </lineage>
</organism>
<dbReference type="InterPro" id="IPR050625">
    <property type="entry name" value="ParA/MinD_ATPase"/>
</dbReference>
<dbReference type="RefSeq" id="WP_284061268.1">
    <property type="nucleotide sequence ID" value="NZ_CP126158.1"/>
</dbReference>
<feature type="domain" description="CobQ/CobB/MinD/ParA nucleotide binding" evidence="2">
    <location>
        <begin position="6"/>
        <end position="212"/>
    </location>
</feature>
<dbReference type="SUPFAM" id="SSF52540">
    <property type="entry name" value="P-loop containing nucleoside triphosphate hydrolases"/>
    <property type="match status" value="1"/>
</dbReference>
<dbReference type="Proteomes" id="UP001596443">
    <property type="component" value="Unassembled WGS sequence"/>
</dbReference>
<evidence type="ECO:0000259" key="2">
    <source>
        <dbReference type="Pfam" id="PF01656"/>
    </source>
</evidence>
<dbReference type="Pfam" id="PF01656">
    <property type="entry name" value="CbiA"/>
    <property type="match status" value="1"/>
</dbReference>
<sequence length="305" mass="30786">MDGRVLAVVGAKGGVGKTTTSLNLAAALAEDGRAVAVVEADLAMANAVDFLDIRVNGGRTLHDVLAGGAGVSDATYPAPGGFDVVPSGVTLDGFVDSDLDRFPAAMDALKARYDAVLVDTAAGVSSETVVPMSGADASVLVSTPRVASIRDADKTITVAERADAPVGGVVLTKSGTGRSPPADRIADFLDTELLGHVPHDETIPKAQDAGQPAISYRPHSAAADAYREVAAALRKRPDMLGMTVTTNAGGFRFGDGDDGAVADGGSGDGPAPGAATDDGFTNPFGRDETADRPERLPTSATLATT</sequence>